<evidence type="ECO:0000256" key="10">
    <source>
        <dbReference type="SAM" id="Phobius"/>
    </source>
</evidence>
<feature type="transmembrane region" description="Helical" evidence="10">
    <location>
        <begin position="363"/>
        <end position="380"/>
    </location>
</feature>
<organism evidence="11 14">
    <name type="scientific">Ustilaginoidea virens</name>
    <name type="common">Rice false smut fungus</name>
    <name type="synonym">Villosiclava virens</name>
    <dbReference type="NCBI Taxonomy" id="1159556"/>
    <lineage>
        <taxon>Eukaryota</taxon>
        <taxon>Fungi</taxon>
        <taxon>Dikarya</taxon>
        <taxon>Ascomycota</taxon>
        <taxon>Pezizomycotina</taxon>
        <taxon>Sordariomycetes</taxon>
        <taxon>Hypocreomycetidae</taxon>
        <taxon>Hypocreales</taxon>
        <taxon>Clavicipitaceae</taxon>
        <taxon>Ustilaginoidea</taxon>
    </lineage>
</organism>
<reference evidence="11" key="1">
    <citation type="journal article" date="2016" name="Genome Announc.">
        <title>Genome Sequence of Ustilaginoidea virens IPU010, a Rice Pathogenic Fungus Causing False Smut.</title>
        <authorList>
            <person name="Kumagai T."/>
            <person name="Ishii T."/>
            <person name="Terai G."/>
            <person name="Umemura M."/>
            <person name="Machida M."/>
            <person name="Asai K."/>
        </authorList>
    </citation>
    <scope>NUCLEOTIDE SEQUENCE [LARGE SCALE GENOMIC DNA]</scope>
    <source>
        <strain evidence="11">IPU010</strain>
    </source>
</reference>
<evidence type="ECO:0000256" key="3">
    <source>
        <dbReference type="ARBA" id="ARBA00022448"/>
    </source>
</evidence>
<dbReference type="HOGENOM" id="CLU_004965_3_0_1"/>
<dbReference type="Pfam" id="PF03169">
    <property type="entry name" value="OPT"/>
    <property type="match status" value="1"/>
</dbReference>
<evidence type="ECO:0000256" key="9">
    <source>
        <dbReference type="SAM" id="MobiDB-lite"/>
    </source>
</evidence>
<dbReference type="EMBL" id="BBTG02000004">
    <property type="protein sequence ID" value="GAO15395.1"/>
    <property type="molecule type" value="Genomic_DNA"/>
</dbReference>
<dbReference type="AlphaFoldDB" id="A0A063CB14"/>
<evidence type="ECO:0000313" key="12">
    <source>
        <dbReference type="EMBL" id="QUC22797.1"/>
    </source>
</evidence>
<feature type="transmembrane region" description="Helical" evidence="10">
    <location>
        <begin position="485"/>
        <end position="504"/>
    </location>
</feature>
<dbReference type="PANTHER" id="PTHR22601">
    <property type="entry name" value="ISP4 LIKE PROTEIN"/>
    <property type="match status" value="1"/>
</dbReference>
<dbReference type="Proteomes" id="UP000054053">
    <property type="component" value="Unassembled WGS sequence"/>
</dbReference>
<keyword evidence="4 10" id="KW-0812">Transmembrane</keyword>
<dbReference type="GO" id="GO:0035673">
    <property type="term" value="F:oligopeptide transmembrane transporter activity"/>
    <property type="evidence" value="ECO:0007669"/>
    <property type="project" value="InterPro"/>
</dbReference>
<accession>A0A063CB14</accession>
<feature type="transmembrane region" description="Helical" evidence="10">
    <location>
        <begin position="430"/>
        <end position="452"/>
    </location>
</feature>
<feature type="transmembrane region" description="Helical" evidence="10">
    <location>
        <begin position="664"/>
        <end position="687"/>
    </location>
</feature>
<sequence>MATNSTLPEGDNAVPGKAERVAGDEVVNEKSVRARADVDADDDGPDAGNADASAAKPALVSSGDNKKEAGDEEIIVVTGHDAAQHLLPLRDDGEPALTLRSIFLASCLSAFQAVMSQIYSFKPTGITVSGIFIVLIAYFAGKAWAALLPRGDRHEAQWRQTSRHGTLPLWIRALKLVNPGPWNLKEHAVCAISATSASNAAASITVFAAQNLFYDLPLSATTVVLSTISIGLFGYGVCGVLRPICVWHVESVYWSTLPTVKTLQGLHWQDVKKSKPIRVFWYSFVGMAVYEIFPAYVFPWLNSVSIPCLAAMNATGAKASLLTNLFGGATNNVGLGILSLSLDWQYITSFQTSVPLKLQTHQAAGFFVCFIAMLSIYYTNAWDAKSQPFMSTRLRTQSGEPYPTAKLLSQGVLDQSALAQYGIPRLAGSFAYAMFIANAAIGALVAHCVLFWGRDFVQAYKTAKAGRYDDRHHAYMAKHYREVPWWWYTVVLVSSFILGLVVVVREDITLPVWAYLVALLVGIIIAPLSTVTLARYGNGIGTNNISKMLAGLMIPGRPIGNMYFSAWSHNVIVNCVALCGDLKMGEYLKIPPRVMFLTQIYGTVLGGFINYAVMIAIVNGNRDLLANSNGNASWSGASIQSYNTNAISWALAKYLFGWGRTYSFVPFGLAIGAGIVALHRLVAYFVPRVKGFALAEIHMPQFIQYAGYIPYNQSQTCVIFSWIIAGFFTQFYLRNYKPRLFKDYMYLVTGAFDGASLFVLFILSFAVFGAGGKSIPFPAWWGNNAGGTLDHCPVGS</sequence>
<protein>
    <submittedName>
        <fullName evidence="11">Uncharacterized protein</fullName>
    </submittedName>
</protein>
<keyword evidence="5" id="KW-0571">Peptide transport</keyword>
<feature type="transmembrane region" description="Helical" evidence="10">
    <location>
        <begin position="744"/>
        <end position="768"/>
    </location>
</feature>
<dbReference type="OrthoDB" id="9986677at2759"/>
<evidence type="ECO:0000256" key="7">
    <source>
        <dbReference type="ARBA" id="ARBA00022989"/>
    </source>
</evidence>
<keyword evidence="8 10" id="KW-0472">Membrane</keyword>
<proteinExistence type="inferred from homology"/>
<feature type="compositionally biased region" description="Basic and acidic residues" evidence="9">
    <location>
        <begin position="17"/>
        <end position="38"/>
    </location>
</feature>
<name>A0A063CB14_USTVR</name>
<reference evidence="14" key="2">
    <citation type="journal article" date="2016" name="Genome Announc.">
        <title>Genome sequence of Ustilaginoidea virens IPU010, a rice pathogenic fungus causing false smut.</title>
        <authorList>
            <person name="Kumagai T."/>
            <person name="Ishii T."/>
            <person name="Terai G."/>
            <person name="Umemura M."/>
            <person name="Machida M."/>
            <person name="Asai K."/>
        </authorList>
    </citation>
    <scope>NUCLEOTIDE SEQUENCE [LARGE SCALE GENOMIC DNA]</scope>
    <source>
        <strain evidence="14">IPU010</strain>
    </source>
</reference>
<feature type="transmembrane region" description="Helical" evidence="10">
    <location>
        <begin position="594"/>
        <end position="618"/>
    </location>
</feature>
<feature type="region of interest" description="Disordered" evidence="9">
    <location>
        <begin position="1"/>
        <end position="67"/>
    </location>
</feature>
<dbReference type="EMBL" id="CP072757">
    <property type="protein sequence ID" value="QUC22797.1"/>
    <property type="molecule type" value="Genomic_DNA"/>
</dbReference>
<gene>
    <name evidence="12" type="ORF">UV8b_07038</name>
    <name evidence="11" type="ORF">UVI_02010580</name>
</gene>
<keyword evidence="6" id="KW-0653">Protein transport</keyword>
<evidence type="ECO:0000256" key="8">
    <source>
        <dbReference type="ARBA" id="ARBA00023136"/>
    </source>
</evidence>
<evidence type="ECO:0000313" key="13">
    <source>
        <dbReference type="Proteomes" id="UP000027002"/>
    </source>
</evidence>
<feature type="transmembrane region" description="Helical" evidence="10">
    <location>
        <begin position="125"/>
        <end position="148"/>
    </location>
</feature>
<evidence type="ECO:0000313" key="11">
    <source>
        <dbReference type="EMBL" id="GAO15395.1"/>
    </source>
</evidence>
<evidence type="ECO:0000256" key="6">
    <source>
        <dbReference type="ARBA" id="ARBA00022927"/>
    </source>
</evidence>
<feature type="transmembrane region" description="Helical" evidence="10">
    <location>
        <begin position="321"/>
        <end position="342"/>
    </location>
</feature>
<dbReference type="InterPro" id="IPR004648">
    <property type="entry name" value="Oligpept_transpt"/>
</dbReference>
<comment type="similarity">
    <text evidence="2">Belongs to the oligopeptide OPT transporter family.</text>
</comment>
<feature type="compositionally biased region" description="Low complexity" evidence="9">
    <location>
        <begin position="46"/>
        <end position="58"/>
    </location>
</feature>
<evidence type="ECO:0000313" key="14">
    <source>
        <dbReference type="Proteomes" id="UP000054053"/>
    </source>
</evidence>
<comment type="subcellular location">
    <subcellularLocation>
        <location evidence="1">Membrane</location>
        <topology evidence="1">Multi-pass membrane protein</topology>
    </subcellularLocation>
</comment>
<evidence type="ECO:0000256" key="5">
    <source>
        <dbReference type="ARBA" id="ARBA00022856"/>
    </source>
</evidence>
<feature type="transmembrane region" description="Helical" evidence="10">
    <location>
        <begin position="279"/>
        <end position="301"/>
    </location>
</feature>
<dbReference type="NCBIfam" id="TIGR00728">
    <property type="entry name" value="OPT_sfam"/>
    <property type="match status" value="1"/>
</dbReference>
<dbReference type="GO" id="GO:0015031">
    <property type="term" value="P:protein transport"/>
    <property type="evidence" value="ECO:0007669"/>
    <property type="project" value="UniProtKB-KW"/>
</dbReference>
<feature type="transmembrane region" description="Helical" evidence="10">
    <location>
        <begin position="708"/>
        <end position="732"/>
    </location>
</feature>
<dbReference type="InterPro" id="IPR004813">
    <property type="entry name" value="OPT"/>
</dbReference>
<keyword evidence="7 10" id="KW-1133">Transmembrane helix</keyword>
<dbReference type="GO" id="GO:0016020">
    <property type="term" value="C:membrane"/>
    <property type="evidence" value="ECO:0007669"/>
    <property type="project" value="UniProtKB-SubCell"/>
</dbReference>
<keyword evidence="3" id="KW-0813">Transport</keyword>
<dbReference type="GeneID" id="66067815"/>
<keyword evidence="13" id="KW-1185">Reference proteome</keyword>
<evidence type="ECO:0000256" key="1">
    <source>
        <dbReference type="ARBA" id="ARBA00004141"/>
    </source>
</evidence>
<reference evidence="12" key="3">
    <citation type="submission" date="2020-03" db="EMBL/GenBank/DDBJ databases">
        <title>A mixture of massive structural variations and highly conserved coding sequences in Ustilaginoidea virens genome.</title>
        <authorList>
            <person name="Zhang K."/>
            <person name="Zhao Z."/>
            <person name="Zhang Z."/>
            <person name="Li Y."/>
            <person name="Hsiang T."/>
            <person name="Sun W."/>
        </authorList>
    </citation>
    <scope>NUCLEOTIDE SEQUENCE</scope>
    <source>
        <strain evidence="12">UV-8b</strain>
    </source>
</reference>
<feature type="transmembrane region" description="Helical" evidence="10">
    <location>
        <begin position="510"/>
        <end position="534"/>
    </location>
</feature>
<dbReference type="Proteomes" id="UP000027002">
    <property type="component" value="Chromosome 5"/>
</dbReference>
<dbReference type="RefSeq" id="XP_043000470.1">
    <property type="nucleotide sequence ID" value="XM_043144535.1"/>
</dbReference>
<dbReference type="KEGG" id="uvi:66067815"/>
<evidence type="ECO:0000256" key="4">
    <source>
        <dbReference type="ARBA" id="ARBA00022692"/>
    </source>
</evidence>
<evidence type="ECO:0000256" key="2">
    <source>
        <dbReference type="ARBA" id="ARBA00008807"/>
    </source>
</evidence>